<accession>A0A150QGI8</accession>
<organism evidence="1 2">
    <name type="scientific">Sorangium cellulosum</name>
    <name type="common">Polyangium cellulosum</name>
    <dbReference type="NCBI Taxonomy" id="56"/>
    <lineage>
        <taxon>Bacteria</taxon>
        <taxon>Pseudomonadati</taxon>
        <taxon>Myxococcota</taxon>
        <taxon>Polyangia</taxon>
        <taxon>Polyangiales</taxon>
        <taxon>Polyangiaceae</taxon>
        <taxon>Sorangium</taxon>
    </lineage>
</organism>
<dbReference type="AlphaFoldDB" id="A0A150QGI8"/>
<protein>
    <submittedName>
        <fullName evidence="1">Uncharacterized protein</fullName>
    </submittedName>
</protein>
<dbReference type="RefSeq" id="WP_061610085.1">
    <property type="nucleotide sequence ID" value="NZ_JEMA01000683.1"/>
</dbReference>
<evidence type="ECO:0000313" key="1">
    <source>
        <dbReference type="EMBL" id="KYF67117.1"/>
    </source>
</evidence>
<reference evidence="1 2" key="1">
    <citation type="submission" date="2014-02" db="EMBL/GenBank/DDBJ databases">
        <title>The small core and large imbalanced accessory genome model reveals a collaborative survival strategy of Sorangium cellulosum strains in nature.</title>
        <authorList>
            <person name="Han K."/>
            <person name="Peng R."/>
            <person name="Blom J."/>
            <person name="Li Y.-Z."/>
        </authorList>
    </citation>
    <scope>NUCLEOTIDE SEQUENCE [LARGE SCALE GENOMIC DNA]</scope>
    <source>
        <strain evidence="1 2">So0008-312</strain>
    </source>
</reference>
<dbReference type="EMBL" id="JEMA01000683">
    <property type="protein sequence ID" value="KYF67117.1"/>
    <property type="molecule type" value="Genomic_DNA"/>
</dbReference>
<gene>
    <name evidence="1" type="ORF">BE15_08540</name>
</gene>
<sequence>MRDRFELRAQNPVASCLIRQLIVPRIYIDADWPGMADGLVDVLAIDRDGKGDAHIVQIRTKAADALALVPGLLKARAPFRWIAFLRGTEDEAAALALISQETLYPPDTAGRVGVIDVVKMAGDDLGANVRTKAERFPTPTYDLAASFSASHEAKIQYPG</sequence>
<dbReference type="OrthoDB" id="5510805at2"/>
<evidence type="ECO:0000313" key="2">
    <source>
        <dbReference type="Proteomes" id="UP000075260"/>
    </source>
</evidence>
<proteinExistence type="predicted"/>
<name>A0A150QGI8_SORCE</name>
<comment type="caution">
    <text evidence="1">The sequence shown here is derived from an EMBL/GenBank/DDBJ whole genome shotgun (WGS) entry which is preliminary data.</text>
</comment>
<dbReference type="Proteomes" id="UP000075260">
    <property type="component" value="Unassembled WGS sequence"/>
</dbReference>